<organism evidence="3 4">
    <name type="scientific">Cupriavidus agavae</name>
    <dbReference type="NCBI Taxonomy" id="1001822"/>
    <lineage>
        <taxon>Bacteria</taxon>
        <taxon>Pseudomonadati</taxon>
        <taxon>Pseudomonadota</taxon>
        <taxon>Betaproteobacteria</taxon>
        <taxon>Burkholderiales</taxon>
        <taxon>Burkholderiaceae</taxon>
        <taxon>Cupriavidus</taxon>
    </lineage>
</organism>
<keyword evidence="4" id="KW-1185">Reference proteome</keyword>
<proteinExistence type="predicted"/>
<reference evidence="3 4" key="1">
    <citation type="journal article" date="2015" name="Stand. Genomic Sci.">
        <title>Genomic Encyclopedia of Bacterial and Archaeal Type Strains, Phase III: the genomes of soil and plant-associated and newly described type strains.</title>
        <authorList>
            <person name="Whitman W.B."/>
            <person name="Woyke T."/>
            <person name="Klenk H.P."/>
            <person name="Zhou Y."/>
            <person name="Lilburn T.G."/>
            <person name="Beck B.J."/>
            <person name="De Vos P."/>
            <person name="Vandamme P."/>
            <person name="Eisen J.A."/>
            <person name="Garrity G."/>
            <person name="Hugenholtz P."/>
            <person name="Kyrpides N.C."/>
        </authorList>
    </citation>
    <scope>NUCLEOTIDE SEQUENCE [LARGE SCALE GENOMIC DNA]</scope>
    <source>
        <strain evidence="3 4">ASC-9842</strain>
    </source>
</reference>
<dbReference type="EMBL" id="SGXM01000009">
    <property type="protein sequence ID" value="RZT31365.1"/>
    <property type="molecule type" value="Genomic_DNA"/>
</dbReference>
<dbReference type="Proteomes" id="UP000291078">
    <property type="component" value="Unassembled WGS sequence"/>
</dbReference>
<feature type="domain" description="NADPH-dependent FMN reductase-like" evidence="2">
    <location>
        <begin position="126"/>
        <end position="303"/>
    </location>
</feature>
<name>A0A4Q7RDX3_9BURK</name>
<evidence type="ECO:0000259" key="2">
    <source>
        <dbReference type="Pfam" id="PF03358"/>
    </source>
</evidence>
<accession>A0A4Q7RDX3</accession>
<dbReference type="AlphaFoldDB" id="A0A4Q7RDX3"/>
<evidence type="ECO:0000313" key="4">
    <source>
        <dbReference type="Proteomes" id="UP000291078"/>
    </source>
</evidence>
<dbReference type="InterPro" id="IPR005025">
    <property type="entry name" value="FMN_Rdtase-like_dom"/>
</dbReference>
<dbReference type="GO" id="GO:0016491">
    <property type="term" value="F:oxidoreductase activity"/>
    <property type="evidence" value="ECO:0007669"/>
    <property type="project" value="InterPro"/>
</dbReference>
<dbReference type="RefSeq" id="WP_130393437.1">
    <property type="nucleotide sequence ID" value="NZ_SGXM01000009.1"/>
</dbReference>
<dbReference type="Pfam" id="PF03358">
    <property type="entry name" value="FMN_red"/>
    <property type="match status" value="1"/>
</dbReference>
<comment type="caution">
    <text evidence="3">The sequence shown here is derived from an EMBL/GenBank/DDBJ whole genome shotgun (WGS) entry which is preliminary data.</text>
</comment>
<dbReference type="InterPro" id="IPR029039">
    <property type="entry name" value="Flavoprotein-like_sf"/>
</dbReference>
<gene>
    <name evidence="3" type="ORF">EV147_4546</name>
</gene>
<dbReference type="OrthoDB" id="8445767at2"/>
<evidence type="ECO:0000256" key="1">
    <source>
        <dbReference type="SAM" id="MobiDB-lite"/>
    </source>
</evidence>
<protein>
    <submittedName>
        <fullName evidence="3">Multimeric flavodoxin WrbA</fullName>
    </submittedName>
</protein>
<evidence type="ECO:0000313" key="3">
    <source>
        <dbReference type="EMBL" id="RZT31365.1"/>
    </source>
</evidence>
<feature type="region of interest" description="Disordered" evidence="1">
    <location>
        <begin position="1"/>
        <end position="22"/>
    </location>
</feature>
<dbReference type="Gene3D" id="3.40.50.360">
    <property type="match status" value="1"/>
</dbReference>
<sequence length="367" mass="40474">MTTTKNPDNPAAHDIRKGQVTGKRSRELFRERFRARFFDPAFRAEDAAIDRLEQIAWDAYADSRKAPVTARAGPGAADPGYEVAVEWLQARDAIAEAQRGHEDAGSPSRVLLVVAASRNDFTCPGEMSKSWRMAQLARARMEGLGMQVDVLDLSRLTSDPNLTIHPCKGCVSTAMPLCHWPCSCYPNHALGQVNDWMNEIYPRWVAAHGVLIVTPTYWYQATSPLKLMIDRLVCADGGNPDPSSTHGKTVAEAKQLELDGWNYPKHLDGRVFGLVVHGDVAGIEGLRRSLADWLRWMGLIEAGAVSQLDRYVGYYEPYATSHRTLDADTAFQREVENVAAAVAQAVTLRRKGDLPAVGDALAPPRPK</sequence>
<dbReference type="SUPFAM" id="SSF52218">
    <property type="entry name" value="Flavoproteins"/>
    <property type="match status" value="1"/>
</dbReference>